<feature type="transmembrane region" description="Helical" evidence="1">
    <location>
        <begin position="52"/>
        <end position="73"/>
    </location>
</feature>
<keyword evidence="1" id="KW-0812">Transmembrane</keyword>
<dbReference type="PANTHER" id="PTHR21041">
    <property type="entry name" value="DENDRITIC CELL-SPECIFIC TRANSMEMBRANE PROTEIN"/>
    <property type="match status" value="1"/>
</dbReference>
<sequence length="261" mass="28660">MGAVRSPQGVSLWCHGVSSLFHTVITALGWATSPHFRCANLLMVPKFLGKEGRLYVLSFVFAAIYAGPGANLWHNLMETKRSMECVVELQINHTGVLWQASTAPLRQVMEELVKSGETLNTEMQNVSHAFVELNEQVASQEGYDLRQRPDNGTHRGPSTQELYEKKTRYRCAGEWGGQGVAACGEGAAPPYPSAPQFGAMPAQAAEGSCPPAVIKKGLQRCGDHFQRMHAACMLRVSVPIISHLICMPMQFSFLCRSVGRR</sequence>
<keyword evidence="1" id="KW-0472">Membrane</keyword>
<dbReference type="Proteomes" id="UP000694560">
    <property type="component" value="Unplaced"/>
</dbReference>
<reference evidence="2" key="2">
    <citation type="submission" date="2025-09" db="UniProtKB">
        <authorList>
            <consortium name="Ensembl"/>
        </authorList>
    </citation>
    <scope>IDENTIFICATION</scope>
</reference>
<keyword evidence="1" id="KW-1133">Transmembrane helix</keyword>
<dbReference type="InterPro" id="IPR051856">
    <property type="entry name" value="CSR-E3_Ligase_Protein"/>
</dbReference>
<reference evidence="2" key="1">
    <citation type="submission" date="2025-08" db="UniProtKB">
        <authorList>
            <consortium name="Ensembl"/>
        </authorList>
    </citation>
    <scope>IDENTIFICATION</scope>
</reference>
<feature type="transmembrane region" description="Helical" evidence="1">
    <location>
        <begin position="12"/>
        <end position="32"/>
    </location>
</feature>
<organism evidence="2 3">
    <name type="scientific">Malurus cyaneus samueli</name>
    <dbReference type="NCBI Taxonomy" id="2593467"/>
    <lineage>
        <taxon>Eukaryota</taxon>
        <taxon>Metazoa</taxon>
        <taxon>Chordata</taxon>
        <taxon>Craniata</taxon>
        <taxon>Vertebrata</taxon>
        <taxon>Euteleostomi</taxon>
        <taxon>Archelosauria</taxon>
        <taxon>Archosauria</taxon>
        <taxon>Dinosauria</taxon>
        <taxon>Saurischia</taxon>
        <taxon>Theropoda</taxon>
        <taxon>Coelurosauria</taxon>
        <taxon>Aves</taxon>
        <taxon>Neognathae</taxon>
        <taxon>Neoaves</taxon>
        <taxon>Telluraves</taxon>
        <taxon>Australaves</taxon>
        <taxon>Passeriformes</taxon>
        <taxon>Meliphagoidea</taxon>
        <taxon>Maluridae</taxon>
        <taxon>Malurus</taxon>
    </lineage>
</organism>
<protein>
    <submittedName>
        <fullName evidence="2">Uncharacterized protein</fullName>
    </submittedName>
</protein>
<evidence type="ECO:0000313" key="2">
    <source>
        <dbReference type="Ensembl" id="ENSMCSP00000008791.1"/>
    </source>
</evidence>
<name>A0A8C5X3Y4_9PASS</name>
<dbReference type="PANTHER" id="PTHR21041:SF17">
    <property type="entry name" value="E3 UBIQUITIN-PROTEIN LIGASE DCST1"/>
    <property type="match status" value="1"/>
</dbReference>
<evidence type="ECO:0000256" key="1">
    <source>
        <dbReference type="SAM" id="Phobius"/>
    </source>
</evidence>
<dbReference type="OrthoDB" id="5985669at2759"/>
<evidence type="ECO:0000313" key="3">
    <source>
        <dbReference type="Proteomes" id="UP000694560"/>
    </source>
</evidence>
<dbReference type="Ensembl" id="ENSMCST00000009009.1">
    <property type="protein sequence ID" value="ENSMCSP00000008791.1"/>
    <property type="gene ID" value="ENSMCSG00000006261.1"/>
</dbReference>
<proteinExistence type="predicted"/>
<keyword evidence="3" id="KW-1185">Reference proteome</keyword>
<dbReference type="AlphaFoldDB" id="A0A8C5X3Y4"/>
<accession>A0A8C5X3Y4</accession>